<dbReference type="RefSeq" id="WP_345370927.1">
    <property type="nucleotide sequence ID" value="NZ_BAABKD010000009.1"/>
</dbReference>
<protein>
    <submittedName>
        <fullName evidence="3">Histidine triad nucleotide-binding protein</fullName>
    </submittedName>
</protein>
<dbReference type="PROSITE" id="PS51084">
    <property type="entry name" value="HIT_2"/>
    <property type="match status" value="1"/>
</dbReference>
<comment type="caution">
    <text evidence="3">The sequence shown here is derived from an EMBL/GenBank/DDBJ whole genome shotgun (WGS) entry which is preliminary data.</text>
</comment>
<dbReference type="InterPro" id="IPR011146">
    <property type="entry name" value="HIT-like"/>
</dbReference>
<dbReference type="CDD" id="cd01276">
    <property type="entry name" value="PKCI_related"/>
    <property type="match status" value="1"/>
</dbReference>
<dbReference type="Proteomes" id="UP001500227">
    <property type="component" value="Unassembled WGS sequence"/>
</dbReference>
<dbReference type="InterPro" id="IPR019808">
    <property type="entry name" value="Histidine_triad_CS"/>
</dbReference>
<name>A0ABP9M4F2_9BURK</name>
<evidence type="ECO:0000259" key="2">
    <source>
        <dbReference type="PROSITE" id="PS51084"/>
    </source>
</evidence>
<dbReference type="SUPFAM" id="SSF54197">
    <property type="entry name" value="HIT-like"/>
    <property type="match status" value="1"/>
</dbReference>
<feature type="short sequence motif" description="Histidine triad motif" evidence="1">
    <location>
        <begin position="102"/>
        <end position="106"/>
    </location>
</feature>
<sequence length="122" mass="13316">MSQNCLFCKIIEGSIPSTKVYEDDEFLAFKDINPVAPVHILLIPKHHIVSMQHVTPDDASWLGKMMALVPKIAAESGCRPGPEGGYRLVINNGQDGGQEIDHLHLHIIGGPRPWKNTATAVA</sequence>
<dbReference type="Gene3D" id="3.30.428.10">
    <property type="entry name" value="HIT-like"/>
    <property type="match status" value="1"/>
</dbReference>
<dbReference type="InterPro" id="IPR036265">
    <property type="entry name" value="HIT-like_sf"/>
</dbReference>
<dbReference type="PANTHER" id="PTHR23089">
    <property type="entry name" value="HISTIDINE TRIAD HIT PROTEIN"/>
    <property type="match status" value="1"/>
</dbReference>
<evidence type="ECO:0000256" key="1">
    <source>
        <dbReference type="PROSITE-ProRule" id="PRU00464"/>
    </source>
</evidence>
<dbReference type="PROSITE" id="PS00892">
    <property type="entry name" value="HIT_1"/>
    <property type="match status" value="1"/>
</dbReference>
<organism evidence="3 4">
    <name type="scientific">Paenalcaligenes hermetiae</name>
    <dbReference type="NCBI Taxonomy" id="1157987"/>
    <lineage>
        <taxon>Bacteria</taxon>
        <taxon>Pseudomonadati</taxon>
        <taxon>Pseudomonadota</taxon>
        <taxon>Betaproteobacteria</taxon>
        <taxon>Burkholderiales</taxon>
        <taxon>Alcaligenaceae</taxon>
        <taxon>Paenalcaligenes</taxon>
    </lineage>
</organism>
<feature type="domain" description="HIT" evidence="2">
    <location>
        <begin position="6"/>
        <end position="119"/>
    </location>
</feature>
<dbReference type="Pfam" id="PF01230">
    <property type="entry name" value="HIT"/>
    <property type="match status" value="1"/>
</dbReference>
<keyword evidence="4" id="KW-1185">Reference proteome</keyword>
<dbReference type="InterPro" id="IPR001310">
    <property type="entry name" value="Histidine_triad_HIT"/>
</dbReference>
<dbReference type="EMBL" id="BAABKD010000009">
    <property type="protein sequence ID" value="GAA5090968.1"/>
    <property type="molecule type" value="Genomic_DNA"/>
</dbReference>
<evidence type="ECO:0000313" key="4">
    <source>
        <dbReference type="Proteomes" id="UP001500227"/>
    </source>
</evidence>
<evidence type="ECO:0000313" key="3">
    <source>
        <dbReference type="EMBL" id="GAA5090968.1"/>
    </source>
</evidence>
<accession>A0ABP9M4F2</accession>
<dbReference type="PRINTS" id="PR00332">
    <property type="entry name" value="HISTRIAD"/>
</dbReference>
<reference evidence="4" key="1">
    <citation type="journal article" date="2019" name="Int. J. Syst. Evol. Microbiol.">
        <title>The Global Catalogue of Microorganisms (GCM) 10K type strain sequencing project: providing services to taxonomists for standard genome sequencing and annotation.</title>
        <authorList>
            <consortium name="The Broad Institute Genomics Platform"/>
            <consortium name="The Broad Institute Genome Sequencing Center for Infectious Disease"/>
            <person name="Wu L."/>
            <person name="Ma J."/>
        </authorList>
    </citation>
    <scope>NUCLEOTIDE SEQUENCE [LARGE SCALE GENOMIC DNA]</scope>
    <source>
        <strain evidence="4">JCM 18423</strain>
    </source>
</reference>
<gene>
    <name evidence="3" type="ORF">GCM10023337_16070</name>
</gene>
<proteinExistence type="predicted"/>